<proteinExistence type="predicted"/>
<feature type="region of interest" description="Disordered" evidence="1">
    <location>
        <begin position="176"/>
        <end position="289"/>
    </location>
</feature>
<feature type="compositionally biased region" description="Polar residues" evidence="1">
    <location>
        <begin position="634"/>
        <end position="643"/>
    </location>
</feature>
<protein>
    <recommendedName>
        <fullName evidence="4">Fungal N-terminal domain-containing protein</fullName>
    </recommendedName>
</protein>
<feature type="compositionally biased region" description="Polar residues" evidence="1">
    <location>
        <begin position="673"/>
        <end position="683"/>
    </location>
</feature>
<comment type="caution">
    <text evidence="2">The sequence shown here is derived from an EMBL/GenBank/DDBJ whole genome shotgun (WGS) entry which is preliminary data.</text>
</comment>
<organism evidence="2 3">
    <name type="scientific">Orbilia oligospora</name>
    <name type="common">Nematode-trapping fungus</name>
    <name type="synonym">Arthrobotrys oligospora</name>
    <dbReference type="NCBI Taxonomy" id="2813651"/>
    <lineage>
        <taxon>Eukaryota</taxon>
        <taxon>Fungi</taxon>
        <taxon>Dikarya</taxon>
        <taxon>Ascomycota</taxon>
        <taxon>Pezizomycotina</taxon>
        <taxon>Orbiliomycetes</taxon>
        <taxon>Orbiliales</taxon>
        <taxon>Orbiliaceae</taxon>
        <taxon>Orbilia</taxon>
    </lineage>
</organism>
<sequence>MIEPVTLFSVIAGVTNLATRLTIDLTRLTVTLKNVPDQITQVCNEMVSLNATLSTLQQRFNPTASGYTQEQLVCLETVITSTRETLIQLSKLSDACETTGKRKPGVTGIWKKMSWTLNESEITSYRSGLVGYTAMLNLLTATLADQRGANIEAMVTKTNEMLQTLVERRNRLSMAPAEISETTNSRYAQRPKVPPKLPLKGRKRSSSTASQAAEPRGRRNTESSQSRSRSVAASESRGGSSTANLRDSRGGSNPYQSNSRDNWRVRSASTSRLPLPSSSPPPLPEAAGYLHIDVPNGRSAGFGYGLPSPPPEYTELAPGMLDDSPIEGRSQQQLVRTARSLARSPAPVSSRTTSTTRSSSSRPTYRRAFSSASTRTMDTDSTATPAVRTVSRGPGVPPTPVLPAKEKLDGHKLEFAGKWTVKEIRINESFMGSGILFLKKDAPNKRVLVNLRLDSSRETRLSYRWIETSSATRTKPSSMFTGPSYVLRSLVRADDYSGATNGKTSIKLEDIDYLAGQRSLMIAINLIQQSPPDWLIDTKPQEIPVIYAHPIHAPAPISPPTSSVRNFFRSIRSPTESSYSEQYSPTENSYRGSSHNFSRPNPQNQYGLYTSVMAPPTPPDSPSETAVGIRTRRPSFSSGSVGTADSRMARASYESPHHVSTRNNPGQDFRTRAMNTTGCSNPATRCEIPNELSSAQKRGRQRTRRGPGSWFSFGRG</sequence>
<evidence type="ECO:0008006" key="4">
    <source>
        <dbReference type="Google" id="ProtNLM"/>
    </source>
</evidence>
<gene>
    <name evidence="2" type="ORF">TWF102_008177</name>
</gene>
<feature type="region of interest" description="Disordered" evidence="1">
    <location>
        <begin position="574"/>
        <end position="601"/>
    </location>
</feature>
<feature type="compositionally biased region" description="Low complexity" evidence="1">
    <location>
        <begin position="343"/>
        <end position="367"/>
    </location>
</feature>
<feature type="compositionally biased region" description="Polar residues" evidence="1">
    <location>
        <begin position="242"/>
        <end position="260"/>
    </location>
</feature>
<dbReference type="AlphaFoldDB" id="A0A7C8JLT5"/>
<accession>A0A7C8JLT5</accession>
<feature type="region of interest" description="Disordered" evidence="1">
    <location>
        <begin position="633"/>
        <end position="716"/>
    </location>
</feature>
<feature type="compositionally biased region" description="Polar residues" evidence="1">
    <location>
        <begin position="370"/>
        <end position="384"/>
    </location>
</feature>
<evidence type="ECO:0000313" key="3">
    <source>
        <dbReference type="Proteomes" id="UP000475325"/>
    </source>
</evidence>
<dbReference type="Proteomes" id="UP000475325">
    <property type="component" value="Unassembled WGS sequence"/>
</dbReference>
<feature type="region of interest" description="Disordered" evidence="1">
    <location>
        <begin position="301"/>
        <end position="404"/>
    </location>
</feature>
<name>A0A7C8JLT5_ORBOL</name>
<reference evidence="2 3" key="1">
    <citation type="submission" date="2019-06" db="EMBL/GenBank/DDBJ databases">
        <authorList>
            <person name="Palmer J.M."/>
        </authorList>
    </citation>
    <scope>NUCLEOTIDE SEQUENCE [LARGE SCALE GENOMIC DNA]</scope>
    <source>
        <strain evidence="2 3">TWF102</strain>
    </source>
</reference>
<feature type="compositionally biased region" description="Low complexity" evidence="1">
    <location>
        <begin position="222"/>
        <end position="241"/>
    </location>
</feature>
<evidence type="ECO:0000256" key="1">
    <source>
        <dbReference type="SAM" id="MobiDB-lite"/>
    </source>
</evidence>
<dbReference type="EMBL" id="WIQW01000005">
    <property type="protein sequence ID" value="KAF3110606.1"/>
    <property type="molecule type" value="Genomic_DNA"/>
</dbReference>
<evidence type="ECO:0000313" key="2">
    <source>
        <dbReference type="EMBL" id="KAF3110606.1"/>
    </source>
</evidence>